<keyword evidence="1" id="KW-1133">Transmembrane helix</keyword>
<name>A0A7J7IE37_9RHOD</name>
<dbReference type="Proteomes" id="UP000530660">
    <property type="component" value="Unassembled WGS sequence"/>
</dbReference>
<feature type="transmembrane region" description="Helical" evidence="1">
    <location>
        <begin position="169"/>
        <end position="191"/>
    </location>
</feature>
<sequence>MSAAVVQPAVWQVAPGAGAQRQHARVVTVTTVRLPTATTSGPTVGHGTPHIGHRIALWLRRETHLPDWATLMVVSALPVVELRGGVPVGLWLGLSPIFTFFLCVLGNMLPIPFLLWALQHDRVRQWARPLFDSVSRRLPAHSGTRSSQALALALFVGLPRSCCKWTGGLHLSLIGVGVVIAGCIMTALVMLGRLGALIVSFVLLGVGASALWRAVRQASS</sequence>
<keyword evidence="3" id="KW-1185">Reference proteome</keyword>
<feature type="transmembrane region" description="Helical" evidence="1">
    <location>
        <begin position="97"/>
        <end position="118"/>
    </location>
</feature>
<dbReference type="OrthoDB" id="2018918at2759"/>
<dbReference type="PANTHER" id="PTHR36007">
    <property type="entry name" value="TRANSPORT PROTEIN-RELATED"/>
    <property type="match status" value="1"/>
</dbReference>
<dbReference type="InterPro" id="IPR009577">
    <property type="entry name" value="Sm_multidrug_ex"/>
</dbReference>
<dbReference type="AlphaFoldDB" id="A0A7J7IE37"/>
<evidence type="ECO:0000313" key="3">
    <source>
        <dbReference type="Proteomes" id="UP000530660"/>
    </source>
</evidence>
<dbReference type="Pfam" id="PF06695">
    <property type="entry name" value="Sm_multidrug_ex"/>
    <property type="match status" value="1"/>
</dbReference>
<evidence type="ECO:0000313" key="2">
    <source>
        <dbReference type="EMBL" id="KAF6000964.1"/>
    </source>
</evidence>
<keyword evidence="1" id="KW-0812">Transmembrane</keyword>
<gene>
    <name evidence="2" type="ORF">F1559_000148</name>
</gene>
<evidence type="ECO:0000256" key="1">
    <source>
        <dbReference type="SAM" id="Phobius"/>
    </source>
</evidence>
<feature type="transmembrane region" description="Helical" evidence="1">
    <location>
        <begin position="197"/>
        <end position="215"/>
    </location>
</feature>
<protein>
    <submittedName>
        <fullName evidence="2">Uncharacterized protein</fullName>
    </submittedName>
</protein>
<accession>A0A7J7IE37</accession>
<dbReference type="PANTHER" id="PTHR36007:SF2">
    <property type="entry name" value="TRANSPORT PROTEIN-RELATED"/>
    <property type="match status" value="1"/>
</dbReference>
<comment type="caution">
    <text evidence="2">The sequence shown here is derived from an EMBL/GenBank/DDBJ whole genome shotgun (WGS) entry which is preliminary data.</text>
</comment>
<organism evidence="2 3">
    <name type="scientific">Cyanidiococcus yangmingshanensis</name>
    <dbReference type="NCBI Taxonomy" id="2690220"/>
    <lineage>
        <taxon>Eukaryota</taxon>
        <taxon>Rhodophyta</taxon>
        <taxon>Bangiophyceae</taxon>
        <taxon>Cyanidiales</taxon>
        <taxon>Cyanidiaceae</taxon>
        <taxon>Cyanidiococcus</taxon>
    </lineage>
</organism>
<dbReference type="EMBL" id="VWRR01000016">
    <property type="protein sequence ID" value="KAF6000964.1"/>
    <property type="molecule type" value="Genomic_DNA"/>
</dbReference>
<proteinExistence type="predicted"/>
<reference evidence="2 3" key="1">
    <citation type="journal article" date="2020" name="J. Phycol.">
        <title>Comparative genome analysis reveals Cyanidiococcus gen. nov., a new extremophilic red algal genus sister to Cyanidioschyzon (Cyanidioschyzonaceae, Rhodophyta).</title>
        <authorList>
            <person name="Liu S.-L."/>
            <person name="Chiang Y.-R."/>
            <person name="Yoon H.S."/>
            <person name="Fu H.-Y."/>
        </authorList>
    </citation>
    <scope>NUCLEOTIDE SEQUENCE [LARGE SCALE GENOMIC DNA]</scope>
    <source>
        <strain evidence="2 3">THAL066</strain>
    </source>
</reference>
<keyword evidence="1" id="KW-0472">Membrane</keyword>